<gene>
    <name evidence="3" type="ORF">GB882_10265</name>
</gene>
<accession>A0A7J9UX47</accession>
<name>A0A7J9UX47_9MICO</name>
<comment type="caution">
    <text evidence="3">The sequence shown here is derived from an EMBL/GenBank/DDBJ whole genome shotgun (WGS) entry which is preliminary data.</text>
</comment>
<sequence length="236" mass="23905">MRSAVDVWLLEPPQRVPDPAGLDDAERERAARLPVPQAARFVAARRQLRAAVAERLGLGPAEVPLVATCAVCGGPHGRVRVDLAGAPSVSVTRSGPLLAVAVGGPDPLGVDVESAAAVAAAPLDDVALAPAELAHLRGLADPARAPFRLRTWVRKEATLKALGTGLDLAPADLELAVPGRAPRLLRPAGPPGPTALAVGLRDLVLGTGRAGAVAVLGAGAPTVRQHDGAALLTARS</sequence>
<dbReference type="EMBL" id="WHPD01002212">
    <property type="protein sequence ID" value="MPV89052.1"/>
    <property type="molecule type" value="Genomic_DNA"/>
</dbReference>
<evidence type="ECO:0000313" key="3">
    <source>
        <dbReference type="EMBL" id="MPV89052.1"/>
    </source>
</evidence>
<dbReference type="InterPro" id="IPR008278">
    <property type="entry name" value="4-PPantetheinyl_Trfase_dom"/>
</dbReference>
<dbReference type="AlphaFoldDB" id="A0A7J9UX47"/>
<keyword evidence="1 3" id="KW-0808">Transferase</keyword>
<keyword evidence="4" id="KW-1185">Reference proteome</keyword>
<proteinExistence type="predicted"/>
<reference evidence="3 4" key="1">
    <citation type="submission" date="2019-10" db="EMBL/GenBank/DDBJ databases">
        <title>Georgenia wutianyii sp. nov. and Georgenia yuyongxinii sp. nov. isolated from plateau pika (Ochotona curzoniae) in the Qinghai-Tibet plateau of China.</title>
        <authorList>
            <person name="Tian Z."/>
        </authorList>
    </citation>
    <scope>NUCLEOTIDE SEQUENCE [LARGE SCALE GENOMIC DNA]</scope>
    <source>
        <strain evidence="3 4">JCM 15130</strain>
    </source>
</reference>
<dbReference type="SUPFAM" id="SSF56214">
    <property type="entry name" value="4'-phosphopantetheinyl transferase"/>
    <property type="match status" value="2"/>
</dbReference>
<dbReference type="Proteomes" id="UP000429644">
    <property type="component" value="Unassembled WGS sequence"/>
</dbReference>
<dbReference type="GO" id="GO:0008897">
    <property type="term" value="F:holo-[acyl-carrier-protein] synthase activity"/>
    <property type="evidence" value="ECO:0007669"/>
    <property type="project" value="InterPro"/>
</dbReference>
<dbReference type="GO" id="GO:0000287">
    <property type="term" value="F:magnesium ion binding"/>
    <property type="evidence" value="ECO:0007669"/>
    <property type="project" value="InterPro"/>
</dbReference>
<dbReference type="RefSeq" id="WP_152231740.1">
    <property type="nucleotide sequence ID" value="NZ_BAAAOT010000022.1"/>
</dbReference>
<organism evidence="3 4">
    <name type="scientific">Georgenia ruanii</name>
    <dbReference type="NCBI Taxonomy" id="348442"/>
    <lineage>
        <taxon>Bacteria</taxon>
        <taxon>Bacillati</taxon>
        <taxon>Actinomycetota</taxon>
        <taxon>Actinomycetes</taxon>
        <taxon>Micrococcales</taxon>
        <taxon>Bogoriellaceae</taxon>
        <taxon>Georgenia</taxon>
    </lineage>
</organism>
<evidence type="ECO:0000313" key="4">
    <source>
        <dbReference type="Proteomes" id="UP000429644"/>
    </source>
</evidence>
<dbReference type="InterPro" id="IPR037143">
    <property type="entry name" value="4-PPantetheinyl_Trfase_dom_sf"/>
</dbReference>
<evidence type="ECO:0000259" key="2">
    <source>
        <dbReference type="Pfam" id="PF01648"/>
    </source>
</evidence>
<dbReference type="OrthoDB" id="190168at2"/>
<dbReference type="Gene3D" id="3.90.470.20">
    <property type="entry name" value="4'-phosphopantetheinyl transferase domain"/>
    <property type="match status" value="1"/>
</dbReference>
<feature type="domain" description="4'-phosphopantetheinyl transferase" evidence="2">
    <location>
        <begin position="107"/>
        <end position="176"/>
    </location>
</feature>
<dbReference type="Pfam" id="PF01648">
    <property type="entry name" value="ACPS"/>
    <property type="match status" value="1"/>
</dbReference>
<evidence type="ECO:0000256" key="1">
    <source>
        <dbReference type="ARBA" id="ARBA00022679"/>
    </source>
</evidence>
<protein>
    <submittedName>
        <fullName evidence="3">4'-phosphopantetheinyl transferase superfamily protein</fullName>
    </submittedName>
</protein>